<sequence>MSRLVFLLKGSFTSSFLCSHRFYQCLWVSWTRRYSRPLFLRIQIDFTDPELLPTLRTMIPCLPQEQTGTAYRNAAISRLGPKKLEHVVIDGQMIQKLLGLSLCTSRHIFDEGNISGLKTSKEDELYRHHATNYGLVTQKSTFTWRAP</sequence>
<accession>A0A284QXK3</accession>
<dbReference type="Proteomes" id="UP000219338">
    <property type="component" value="Unassembled WGS sequence"/>
</dbReference>
<protein>
    <submittedName>
        <fullName evidence="1">Uncharacterized protein</fullName>
    </submittedName>
</protein>
<reference evidence="2" key="1">
    <citation type="journal article" date="2017" name="Nat. Ecol. Evol.">
        <title>Genome expansion and lineage-specific genetic innovations in the forest pathogenic fungi Armillaria.</title>
        <authorList>
            <person name="Sipos G."/>
            <person name="Prasanna A.N."/>
            <person name="Walter M.C."/>
            <person name="O'Connor E."/>
            <person name="Balint B."/>
            <person name="Krizsan K."/>
            <person name="Kiss B."/>
            <person name="Hess J."/>
            <person name="Varga T."/>
            <person name="Slot J."/>
            <person name="Riley R."/>
            <person name="Boka B."/>
            <person name="Rigling D."/>
            <person name="Barry K."/>
            <person name="Lee J."/>
            <person name="Mihaltcheva S."/>
            <person name="LaButti K."/>
            <person name="Lipzen A."/>
            <person name="Waldron R."/>
            <person name="Moloney N.M."/>
            <person name="Sperisen C."/>
            <person name="Kredics L."/>
            <person name="Vagvoelgyi C."/>
            <person name="Patrignani A."/>
            <person name="Fitzpatrick D."/>
            <person name="Nagy I."/>
            <person name="Doyle S."/>
            <person name="Anderson J.B."/>
            <person name="Grigoriev I.V."/>
            <person name="Gueldener U."/>
            <person name="Muensterkoetter M."/>
            <person name="Nagy L.G."/>
        </authorList>
    </citation>
    <scope>NUCLEOTIDE SEQUENCE [LARGE SCALE GENOMIC DNA]</scope>
    <source>
        <strain evidence="2">C18/9</strain>
    </source>
</reference>
<gene>
    <name evidence="1" type="ORF">ARMOST_04529</name>
</gene>
<name>A0A284QXK3_ARMOS</name>
<dbReference type="AlphaFoldDB" id="A0A284QXK3"/>
<organism evidence="1 2">
    <name type="scientific">Armillaria ostoyae</name>
    <name type="common">Armillaria root rot fungus</name>
    <dbReference type="NCBI Taxonomy" id="47428"/>
    <lineage>
        <taxon>Eukaryota</taxon>
        <taxon>Fungi</taxon>
        <taxon>Dikarya</taxon>
        <taxon>Basidiomycota</taxon>
        <taxon>Agaricomycotina</taxon>
        <taxon>Agaricomycetes</taxon>
        <taxon>Agaricomycetidae</taxon>
        <taxon>Agaricales</taxon>
        <taxon>Marasmiineae</taxon>
        <taxon>Physalacriaceae</taxon>
        <taxon>Armillaria</taxon>
    </lineage>
</organism>
<keyword evidence="2" id="KW-1185">Reference proteome</keyword>
<evidence type="ECO:0000313" key="1">
    <source>
        <dbReference type="EMBL" id="SJL01211.1"/>
    </source>
</evidence>
<dbReference type="EMBL" id="FUEG01000003">
    <property type="protein sequence ID" value="SJL01211.1"/>
    <property type="molecule type" value="Genomic_DNA"/>
</dbReference>
<evidence type="ECO:0000313" key="2">
    <source>
        <dbReference type="Proteomes" id="UP000219338"/>
    </source>
</evidence>
<proteinExistence type="predicted"/>